<dbReference type="Proteomes" id="UP000248917">
    <property type="component" value="Unassembled WGS sequence"/>
</dbReference>
<keyword evidence="1" id="KW-0472">Membrane</keyword>
<keyword evidence="1" id="KW-0812">Transmembrane</keyword>
<feature type="transmembrane region" description="Helical" evidence="1">
    <location>
        <begin position="308"/>
        <end position="328"/>
    </location>
</feature>
<sequence length="439" mass="50154">MVVLWFFPFPTTEPKLLWMVLGERLTQGYSLYQDVMDDTGPLSAGMFTAIHYLFGRNELVYDILGRLLVFSQVFYWNTILIRYRVFDENTYLPAIIMAALYHFSFDMMSLSPTLLGSTFLMLALGQLFSQTVLQKETSESTLLIGIYGGLATGFHLNFILFLPYIIFTGLLISGFSIRQLFLALVGFFLPILLILVFYFWNDGLEEALQIWPMIFSYEGYDYQPYLSWAVPGILPISLALAGFFVGSFLRGATINQQKQRQLIILWLIFSALVFLLVKRQASYQLLIFIPGLTYLITQFFLHFKTGMIARFSFVLLVLGLPIGGIAYWNSRVETDSRYFIHPVKDLSIPAGRSLMIMGNDASGYQETPLGGPFLNYHLSKSYLSKEKTLAQKAQIFQKITQQNPDFVLDKDGQFKSLLEELPALKEYYQEISPGVFSSK</sequence>
<comment type="caution">
    <text evidence="2">The sequence shown here is derived from an EMBL/GenBank/DDBJ whole genome shotgun (WGS) entry which is preliminary data.</text>
</comment>
<evidence type="ECO:0008006" key="4">
    <source>
        <dbReference type="Google" id="ProtNLM"/>
    </source>
</evidence>
<feature type="transmembrane region" description="Helical" evidence="1">
    <location>
        <begin position="261"/>
        <end position="277"/>
    </location>
</feature>
<dbReference type="AlphaFoldDB" id="A0A326RYR7"/>
<dbReference type="EMBL" id="QKTX01000002">
    <property type="protein sequence ID" value="PZV86168.1"/>
    <property type="molecule type" value="Genomic_DNA"/>
</dbReference>
<feature type="transmembrane region" description="Helical" evidence="1">
    <location>
        <begin position="144"/>
        <end position="167"/>
    </location>
</feature>
<evidence type="ECO:0000256" key="1">
    <source>
        <dbReference type="SAM" id="Phobius"/>
    </source>
</evidence>
<protein>
    <recommendedName>
        <fullName evidence="4">Dolichyl-phosphate-mannose-protein mannosyltransferase</fullName>
    </recommendedName>
</protein>
<reference evidence="2 3" key="1">
    <citation type="submission" date="2018-06" db="EMBL/GenBank/DDBJ databases">
        <title>Genomic Encyclopedia of Archaeal and Bacterial Type Strains, Phase II (KMG-II): from individual species to whole genera.</title>
        <authorList>
            <person name="Goeker M."/>
        </authorList>
    </citation>
    <scope>NUCLEOTIDE SEQUENCE [LARGE SCALE GENOMIC DNA]</scope>
    <source>
        <strain evidence="2 3">T4</strain>
    </source>
</reference>
<evidence type="ECO:0000313" key="2">
    <source>
        <dbReference type="EMBL" id="PZV86168.1"/>
    </source>
</evidence>
<gene>
    <name evidence="2" type="ORF">CLV31_10263</name>
</gene>
<proteinExistence type="predicted"/>
<feature type="transmembrane region" description="Helical" evidence="1">
    <location>
        <begin position="95"/>
        <end position="124"/>
    </location>
</feature>
<name>A0A326RYR7_9BACT</name>
<accession>A0A326RYR7</accession>
<feature type="transmembrane region" description="Helical" evidence="1">
    <location>
        <begin position="225"/>
        <end position="249"/>
    </location>
</feature>
<feature type="transmembrane region" description="Helical" evidence="1">
    <location>
        <begin position="63"/>
        <end position="83"/>
    </location>
</feature>
<feature type="transmembrane region" description="Helical" evidence="1">
    <location>
        <begin position="283"/>
        <end position="301"/>
    </location>
</feature>
<keyword evidence="3" id="KW-1185">Reference proteome</keyword>
<feature type="transmembrane region" description="Helical" evidence="1">
    <location>
        <begin position="179"/>
        <end position="200"/>
    </location>
</feature>
<evidence type="ECO:0000313" key="3">
    <source>
        <dbReference type="Proteomes" id="UP000248917"/>
    </source>
</evidence>
<keyword evidence="1" id="KW-1133">Transmembrane helix</keyword>
<organism evidence="2 3">
    <name type="scientific">Algoriphagus aquaeductus</name>
    <dbReference type="NCBI Taxonomy" id="475299"/>
    <lineage>
        <taxon>Bacteria</taxon>
        <taxon>Pseudomonadati</taxon>
        <taxon>Bacteroidota</taxon>
        <taxon>Cytophagia</taxon>
        <taxon>Cytophagales</taxon>
        <taxon>Cyclobacteriaceae</taxon>
        <taxon>Algoriphagus</taxon>
    </lineage>
</organism>